<proteinExistence type="predicted"/>
<dbReference type="Proteomes" id="UP001201629">
    <property type="component" value="Unassembled WGS sequence"/>
</dbReference>
<dbReference type="InterPro" id="IPR006311">
    <property type="entry name" value="TAT_signal"/>
</dbReference>
<accession>A0ABS9N0A5</accession>
<protein>
    <submittedName>
        <fullName evidence="1">DUF1501 domain-containing protein</fullName>
    </submittedName>
</protein>
<comment type="caution">
    <text evidence="1">The sequence shown here is derived from an EMBL/GenBank/DDBJ whole genome shotgun (WGS) entry which is preliminary data.</text>
</comment>
<evidence type="ECO:0000313" key="2">
    <source>
        <dbReference type="Proteomes" id="UP001201629"/>
    </source>
</evidence>
<organism evidence="1 2">
    <name type="scientific">Micromonospora trifolii</name>
    <dbReference type="NCBI Taxonomy" id="2911208"/>
    <lineage>
        <taxon>Bacteria</taxon>
        <taxon>Bacillati</taxon>
        <taxon>Actinomycetota</taxon>
        <taxon>Actinomycetes</taxon>
        <taxon>Micromonosporales</taxon>
        <taxon>Micromonosporaceae</taxon>
        <taxon>Micromonospora</taxon>
    </lineage>
</organism>
<gene>
    <name evidence="1" type="ORF">NIE79_000871</name>
</gene>
<dbReference type="Pfam" id="PF07394">
    <property type="entry name" value="DUF1501"/>
    <property type="match status" value="1"/>
</dbReference>
<reference evidence="1 2" key="1">
    <citation type="submission" date="2022-01" db="EMBL/GenBank/DDBJ databases">
        <authorList>
            <person name="Riesco R."/>
            <person name="Trujillo M.E."/>
        </authorList>
    </citation>
    <scope>NUCLEOTIDE SEQUENCE [LARGE SCALE GENOMIC DNA]</scope>
    <source>
        <strain evidence="1 2">NIE79</strain>
    </source>
</reference>
<dbReference type="PROSITE" id="PS51318">
    <property type="entry name" value="TAT"/>
    <property type="match status" value="1"/>
</dbReference>
<name>A0ABS9N0A5_9ACTN</name>
<evidence type="ECO:0000313" key="1">
    <source>
        <dbReference type="EMBL" id="MCG5443080.1"/>
    </source>
</evidence>
<dbReference type="RefSeq" id="WP_238678321.1">
    <property type="nucleotide sequence ID" value="NZ_JAKKFD010000015.1"/>
</dbReference>
<keyword evidence="2" id="KW-1185">Reference proteome</keyword>
<dbReference type="InterPro" id="IPR010869">
    <property type="entry name" value="DUF1501"/>
</dbReference>
<dbReference type="PANTHER" id="PTHR43737">
    <property type="entry name" value="BLL7424 PROTEIN"/>
    <property type="match status" value="1"/>
</dbReference>
<dbReference type="PANTHER" id="PTHR43737:SF1">
    <property type="entry name" value="DUF1501 DOMAIN-CONTAINING PROTEIN"/>
    <property type="match status" value="1"/>
</dbReference>
<dbReference type="EMBL" id="JAKKFD010000015">
    <property type="protein sequence ID" value="MCG5443080.1"/>
    <property type="molecule type" value="Genomic_DNA"/>
</dbReference>
<sequence length="419" mass="44282">MDALTRRRFLISSGVVGGGALAAGAGVLGFHELLRTAEKAKAGDVEDGLPTLVLVTLYGGNDGLNTVIPYTEPAYHSARPELAYAPERVLRLDEKLGLNPMLRGMKRLWDAKQAAIVLGVGYPKPDRSHFKSMDIWQTASPGTPAPTGWVGRWLDGTKAATEAAVSFEPALPPMLVGKSRIGACVSYRGLTLPPGVSIDAVSALGRAEPGESEMQARAATSYADLITMSRVVRPASTGPEVQGHTVGDMVPATGTGGDNALSAQLALVARCVESQVPTRVYSASLGGFDTHAGERVWQEALLRQLDDALSAFVDRMGRTEAGRRVTVVVYSEFGRRVRANASDGTDHGTAGPVFVLGHSVAGGFYGEQPSLTNLDDGDLKATTDFRDVFGTAVAHVLAGDPDRYLGGYRARLLPLLTSR</sequence>